<reference evidence="4" key="1">
    <citation type="submission" date="2017-02" db="EMBL/GenBank/DDBJ databases">
        <authorList>
            <person name="Varghese N."/>
            <person name="Submissions S."/>
        </authorList>
    </citation>
    <scope>NUCLEOTIDE SEQUENCE [LARGE SCALE GENOMIC DNA]</scope>
    <source>
        <strain evidence="4">DSM 23966</strain>
    </source>
</reference>
<dbReference type="Pfam" id="PF07963">
    <property type="entry name" value="N_methyl"/>
    <property type="match status" value="1"/>
</dbReference>
<dbReference type="GO" id="GO:0009986">
    <property type="term" value="C:cell surface"/>
    <property type="evidence" value="ECO:0007669"/>
    <property type="project" value="UniProtKB-SubCell"/>
</dbReference>
<dbReference type="Proteomes" id="UP000190042">
    <property type="component" value="Unassembled WGS sequence"/>
</dbReference>
<dbReference type="PROSITE" id="PS00409">
    <property type="entry name" value="PROKAR_NTER_METHYL"/>
    <property type="match status" value="1"/>
</dbReference>
<evidence type="ECO:0000313" key="4">
    <source>
        <dbReference type="Proteomes" id="UP000190042"/>
    </source>
</evidence>
<keyword evidence="2" id="KW-0178">Competence</keyword>
<sequence>MKKNEQGMTLVEVLATLVLLSLVAAVIWTTISIASQFNISETSNLRLQQEANYIISQLQQVHRNCFTYDLTISQNEVRVDNCMEDKDIPKESYNGVVSNQFDYLPKIDHEEQTPTTKDLILTSFKVTDPVRVKRFVEITTVISRYKTEN</sequence>
<dbReference type="NCBIfam" id="TIGR02532">
    <property type="entry name" value="IV_pilin_GFxxxE"/>
    <property type="match status" value="1"/>
</dbReference>
<accession>A0A1T4XP18</accession>
<evidence type="ECO:0000256" key="2">
    <source>
        <dbReference type="ARBA" id="ARBA00023287"/>
    </source>
</evidence>
<proteinExistence type="predicted"/>
<dbReference type="EMBL" id="FUYJ01000001">
    <property type="protein sequence ID" value="SKA90858.1"/>
    <property type="molecule type" value="Genomic_DNA"/>
</dbReference>
<keyword evidence="4" id="KW-1185">Reference proteome</keyword>
<dbReference type="AlphaFoldDB" id="A0A1T4XP18"/>
<name>A0A1T4XP18_9BACL</name>
<dbReference type="RefSeq" id="WP_078816779.1">
    <property type="nucleotide sequence ID" value="NZ_FUYJ01000001.1"/>
</dbReference>
<organism evidence="3 4">
    <name type="scientific">Sporosarcina newyorkensis</name>
    <dbReference type="NCBI Taxonomy" id="759851"/>
    <lineage>
        <taxon>Bacteria</taxon>
        <taxon>Bacillati</taxon>
        <taxon>Bacillota</taxon>
        <taxon>Bacilli</taxon>
        <taxon>Bacillales</taxon>
        <taxon>Caryophanaceae</taxon>
        <taxon>Sporosarcina</taxon>
    </lineage>
</organism>
<dbReference type="InterPro" id="IPR012902">
    <property type="entry name" value="N_methyl_site"/>
</dbReference>
<gene>
    <name evidence="3" type="ORF">SAMN04244570_1030</name>
</gene>
<dbReference type="GO" id="GO:0030420">
    <property type="term" value="P:establishment of competence for transformation"/>
    <property type="evidence" value="ECO:0007669"/>
    <property type="project" value="UniProtKB-KW"/>
</dbReference>
<evidence type="ECO:0000313" key="3">
    <source>
        <dbReference type="EMBL" id="SKA90858.1"/>
    </source>
</evidence>
<comment type="subcellular location">
    <subcellularLocation>
        <location evidence="1">Cell surface</location>
    </subcellularLocation>
</comment>
<protein>
    <submittedName>
        <fullName evidence="3">Prepilin-type N-terminal cleavage/methylation domain-containing protein</fullName>
    </submittedName>
</protein>
<evidence type="ECO:0000256" key="1">
    <source>
        <dbReference type="ARBA" id="ARBA00004241"/>
    </source>
</evidence>